<dbReference type="InterPro" id="IPR048307">
    <property type="entry name" value="STT3_N"/>
</dbReference>
<dbReference type="Pfam" id="PF22627">
    <property type="entry name" value="AglB_core-like"/>
    <property type="match status" value="1"/>
</dbReference>
<dbReference type="InterPro" id="IPR003674">
    <property type="entry name" value="Oligo_trans_STT3"/>
</dbReference>
<evidence type="ECO:0000256" key="4">
    <source>
        <dbReference type="ARBA" id="ARBA00004922"/>
    </source>
</evidence>
<keyword evidence="12 17" id="KW-1133">Transmembrane helix</keyword>
<feature type="transmembrane region" description="Helical" evidence="17">
    <location>
        <begin position="260"/>
        <end position="277"/>
    </location>
</feature>
<comment type="catalytic activity">
    <reaction evidence="16">
        <text>an archaeal dolichyl phosphooligosaccharide + [protein]-L-asparagine = an archaeal dolichyl phosphate + a glycoprotein with the oligosaccharide chain attached by N-beta-D-glycosyl linkage to a protein L-asparagine.</text>
        <dbReference type="EC" id="2.4.99.21"/>
    </reaction>
</comment>
<dbReference type="Pfam" id="PF02516">
    <property type="entry name" value="STT3"/>
    <property type="match status" value="1"/>
</dbReference>
<dbReference type="InterPro" id="IPR026410">
    <property type="entry name" value="OlisacTrfase_arch"/>
</dbReference>
<feature type="transmembrane region" description="Helical" evidence="17">
    <location>
        <begin position="310"/>
        <end position="329"/>
    </location>
</feature>
<reference evidence="21 22" key="1">
    <citation type="submission" date="2017-11" db="EMBL/GenBank/DDBJ databases">
        <title>Isolation and Characterization of Family Methanocellaceae Species from Potential Methane Hydrate Area Offshore Southwestern Taiwan.</title>
        <authorList>
            <person name="Zhang W.-L."/>
            <person name="Chen W.-C."/>
            <person name="Lai M.-C."/>
            <person name="Chen S.-C."/>
        </authorList>
    </citation>
    <scope>NUCLEOTIDE SEQUENCE [LARGE SCALE GENOMIC DNA]</scope>
    <source>
        <strain evidence="21 22">CWC-04</strain>
    </source>
</reference>
<feature type="transmembrane region" description="Helical" evidence="17">
    <location>
        <begin position="540"/>
        <end position="559"/>
    </location>
</feature>
<dbReference type="AlphaFoldDB" id="A0AAP2RC23"/>
<proteinExistence type="inferred from homology"/>
<evidence type="ECO:0000259" key="20">
    <source>
        <dbReference type="Pfam" id="PF22627"/>
    </source>
</evidence>
<dbReference type="Gene3D" id="3.40.50.12610">
    <property type="match status" value="1"/>
</dbReference>
<keyword evidence="10" id="KW-0479">Metal-binding</keyword>
<evidence type="ECO:0000313" key="22">
    <source>
        <dbReference type="Proteomes" id="UP001320159"/>
    </source>
</evidence>
<dbReference type="NCBIfam" id="TIGR04154">
    <property type="entry name" value="archaeo_STT3"/>
    <property type="match status" value="1"/>
</dbReference>
<dbReference type="Proteomes" id="UP001320159">
    <property type="component" value="Unassembled WGS sequence"/>
</dbReference>
<keyword evidence="9 17" id="KW-0812">Transmembrane</keyword>
<evidence type="ECO:0000256" key="6">
    <source>
        <dbReference type="ARBA" id="ARBA00012602"/>
    </source>
</evidence>
<protein>
    <recommendedName>
        <fullName evidence="6">dolichyl-phosphooligosaccharide-protein glycotransferase</fullName>
        <ecNumber evidence="6">2.4.99.21</ecNumber>
    </recommendedName>
    <alternativeName>
        <fullName evidence="15">Oligosaccharyl transferase</fullName>
    </alternativeName>
</protein>
<evidence type="ECO:0000256" key="2">
    <source>
        <dbReference type="ARBA" id="ARBA00001946"/>
    </source>
</evidence>
<feature type="transmembrane region" description="Helical" evidence="17">
    <location>
        <begin position="464"/>
        <end position="480"/>
    </location>
</feature>
<dbReference type="Gene3D" id="2.60.40.3390">
    <property type="match status" value="1"/>
</dbReference>
<comment type="cofactor">
    <cofactor evidence="2">
        <name>Mg(2+)</name>
        <dbReference type="ChEBI" id="CHEBI:18420"/>
    </cofactor>
</comment>
<evidence type="ECO:0000256" key="5">
    <source>
        <dbReference type="ARBA" id="ARBA00010810"/>
    </source>
</evidence>
<evidence type="ECO:0000313" key="21">
    <source>
        <dbReference type="EMBL" id="MCD1294186.1"/>
    </source>
</evidence>
<evidence type="ECO:0000259" key="19">
    <source>
        <dbReference type="Pfam" id="PF18079"/>
    </source>
</evidence>
<feature type="domain" description="Archaeal glycosylation protein B peripheral" evidence="19">
    <location>
        <begin position="830"/>
        <end position="919"/>
    </location>
</feature>
<evidence type="ECO:0000256" key="11">
    <source>
        <dbReference type="ARBA" id="ARBA00022842"/>
    </source>
</evidence>
<feature type="transmembrane region" description="Helical" evidence="17">
    <location>
        <begin position="190"/>
        <end position="207"/>
    </location>
</feature>
<gene>
    <name evidence="21" type="ORF">CUJ83_04150</name>
</gene>
<feature type="transmembrane region" description="Helical" evidence="17">
    <location>
        <begin position="341"/>
        <end position="360"/>
    </location>
</feature>
<evidence type="ECO:0000256" key="1">
    <source>
        <dbReference type="ARBA" id="ARBA00001936"/>
    </source>
</evidence>
<comment type="subcellular location">
    <subcellularLocation>
        <location evidence="3">Cell membrane</location>
        <topology evidence="3">Multi-pass membrane protein</topology>
    </subcellularLocation>
</comment>
<feature type="transmembrane region" description="Helical" evidence="17">
    <location>
        <begin position="133"/>
        <end position="153"/>
    </location>
</feature>
<dbReference type="GO" id="GO:0004576">
    <property type="term" value="F:oligosaccharyl transferase activity"/>
    <property type="evidence" value="ECO:0007669"/>
    <property type="project" value="InterPro"/>
</dbReference>
<feature type="transmembrane region" description="Helical" evidence="17">
    <location>
        <begin position="219"/>
        <end position="239"/>
    </location>
</feature>
<evidence type="ECO:0000259" key="18">
    <source>
        <dbReference type="Pfam" id="PF02516"/>
    </source>
</evidence>
<evidence type="ECO:0000256" key="10">
    <source>
        <dbReference type="ARBA" id="ARBA00022723"/>
    </source>
</evidence>
<comment type="pathway">
    <text evidence="4">Protein modification; protein glycosylation.</text>
</comment>
<keyword evidence="7" id="KW-0328">Glycosyltransferase</keyword>
<keyword evidence="11" id="KW-0460">Magnesium</keyword>
<keyword evidence="13 17" id="KW-0472">Membrane</keyword>
<evidence type="ECO:0000256" key="12">
    <source>
        <dbReference type="ARBA" id="ARBA00022989"/>
    </source>
</evidence>
<evidence type="ECO:0000256" key="7">
    <source>
        <dbReference type="ARBA" id="ARBA00022676"/>
    </source>
</evidence>
<evidence type="ECO:0000256" key="17">
    <source>
        <dbReference type="SAM" id="Phobius"/>
    </source>
</evidence>
<evidence type="ECO:0000256" key="3">
    <source>
        <dbReference type="ARBA" id="ARBA00004651"/>
    </source>
</evidence>
<dbReference type="InterPro" id="IPR054479">
    <property type="entry name" value="AglB-like_core"/>
</dbReference>
<evidence type="ECO:0000256" key="9">
    <source>
        <dbReference type="ARBA" id="ARBA00022692"/>
    </source>
</evidence>
<dbReference type="EMBL" id="PGCK01000002">
    <property type="protein sequence ID" value="MCD1294186.1"/>
    <property type="molecule type" value="Genomic_DNA"/>
</dbReference>
<feature type="domain" description="Oligosaccharyl transferase STT3 N-terminal" evidence="18">
    <location>
        <begin position="70"/>
        <end position="562"/>
    </location>
</feature>
<evidence type="ECO:0000256" key="15">
    <source>
        <dbReference type="ARBA" id="ARBA00030679"/>
    </source>
</evidence>
<feature type="transmembrane region" description="Helical" evidence="17">
    <location>
        <begin position="486"/>
        <end position="505"/>
    </location>
</feature>
<evidence type="ECO:0000256" key="8">
    <source>
        <dbReference type="ARBA" id="ARBA00022679"/>
    </source>
</evidence>
<evidence type="ECO:0000256" key="13">
    <source>
        <dbReference type="ARBA" id="ARBA00023136"/>
    </source>
</evidence>
<dbReference type="RefSeq" id="WP_230740913.1">
    <property type="nucleotide sequence ID" value="NZ_PGCK01000002.1"/>
</dbReference>
<keyword evidence="22" id="KW-1185">Reference proteome</keyword>
<name>A0AAP2RC23_9EURY</name>
<dbReference type="InterPro" id="IPR041154">
    <property type="entry name" value="AglB_P1"/>
</dbReference>
<comment type="caution">
    <text evidence="21">The sequence shown here is derived from an EMBL/GenBank/DDBJ whole genome shotgun (WGS) entry which is preliminary data.</text>
</comment>
<feature type="transmembrane region" description="Helical" evidence="17">
    <location>
        <begin position="59"/>
        <end position="78"/>
    </location>
</feature>
<sequence length="922" mass="103164">MAKSSKKKTSASKAEIKTVKTDIKPVEVENTLQETVVQLENKIEERPASSVLDLIKSKISVYTIALTAIIAIMLYIRIVPSYDTIFTTWAGNYVNFAQDDAVYHMRLVHNTVAHFPFRIFYDPFTHYPYGSTVHFGPLFTLMIAFTSIVLGLGSPSPQLIDTVGAFFPAVLGALCAIPTYYIGKKLFSKEAGIFAALTLAFLPGQFLGRSMLGFTDHHIAEVLFATTTIAFLVYALDAAKKSSLSLDQIKNKEYDKIKKPLFFAFLAGISFGCYLLTWPGALLLGFMLFIYFTIESVVDHMKGKSLDRALIVAAVMYLVPTIMVLPYSLMEFKFLLMNYSITQPVILCMALAGIAAIYTVSRVLDRNNAEKWVFPITLAGIAIAGLLVIYIASFQLFELIMAGFNVFAPNSGMLTVAEVRPTYLNSYGQFSLLSIWTMFDWTFLITLVAIPMLAYRVYKHNRPAELMFLVWNIIMLWALFSQNRFAYYFAINAALLTGYFGYLLLEKTGYFKIKEMFGKKVKNINDIPNFLTKNAKVGPVLVILIMLFVAIFPATPLGMSITLEQAKYGPGMGYEWYDTLTWMKEHTPDPQGNTISAGFDFANGMYEQPASSIDRFDYPSSAYGVMSWWDYGHIITYVANRIPNANPFQHGILEENKTYGSAKFFIAQTEDESVENLDSMGSRYVVIDNEMATGKYYAIQTWANDTSGWDKIVTVPLNSAGTMDIKLYLDSEKFYNSMMNKLYYDDCNGLSHYRLVYESAGNYIVTFKLGDVETGQLIPNAQIGRSNFTEANDLYLQAIQPAFINAQGTQFVYDAKPPAKWVKVFEKVNGATITGSAPEGAQVNLSLTLKTGEREFTYVQNGIVKDGKFSFVVPYPTEDMKGAGYSYDVFPISKYTIEYDGVVKTVDVSEDAVMNGGTIEVA</sequence>
<feature type="transmembrane region" description="Helical" evidence="17">
    <location>
        <begin position="165"/>
        <end position="183"/>
    </location>
</feature>
<organism evidence="21 22">
    <name type="scientific">Methanooceanicella nereidis</name>
    <dbReference type="NCBI Taxonomy" id="2052831"/>
    <lineage>
        <taxon>Archaea</taxon>
        <taxon>Methanobacteriati</taxon>
        <taxon>Methanobacteriota</taxon>
        <taxon>Stenosarchaea group</taxon>
        <taxon>Methanomicrobia</taxon>
        <taxon>Methanocellales</taxon>
        <taxon>Methanocellaceae</taxon>
        <taxon>Methanooceanicella</taxon>
    </lineage>
</organism>
<evidence type="ECO:0000256" key="14">
    <source>
        <dbReference type="ARBA" id="ARBA00023211"/>
    </source>
</evidence>
<dbReference type="GO" id="GO:0005886">
    <property type="term" value="C:plasma membrane"/>
    <property type="evidence" value="ECO:0007669"/>
    <property type="project" value="UniProtKB-SubCell"/>
</dbReference>
<keyword evidence="14" id="KW-0464">Manganese</keyword>
<dbReference type="EC" id="2.4.99.21" evidence="6"/>
<dbReference type="Pfam" id="PF18079">
    <property type="entry name" value="AglB_L1"/>
    <property type="match status" value="1"/>
</dbReference>
<dbReference type="PANTHER" id="PTHR13872">
    <property type="entry name" value="DOLICHYL-DIPHOSPHOOLIGOSACCHARIDE--PROTEIN GLYCOSYLTRANSFERASE SUBUNIT"/>
    <property type="match status" value="1"/>
</dbReference>
<feature type="transmembrane region" description="Helical" evidence="17">
    <location>
        <begin position="433"/>
        <end position="455"/>
    </location>
</feature>
<comment type="similarity">
    <text evidence="5">Belongs to the STT3 family.</text>
</comment>
<keyword evidence="8 21" id="KW-0808">Transferase</keyword>
<feature type="domain" description="AglB-like core" evidence="20">
    <location>
        <begin position="575"/>
        <end position="692"/>
    </location>
</feature>
<dbReference type="GO" id="GO:0046872">
    <property type="term" value="F:metal ion binding"/>
    <property type="evidence" value="ECO:0007669"/>
    <property type="project" value="UniProtKB-KW"/>
</dbReference>
<accession>A0AAP2RC23</accession>
<feature type="transmembrane region" description="Helical" evidence="17">
    <location>
        <begin position="372"/>
        <end position="392"/>
    </location>
</feature>
<dbReference type="PANTHER" id="PTHR13872:SF1">
    <property type="entry name" value="DOLICHYL-DIPHOSPHOOLIGOSACCHARIDE--PROTEIN GLYCOSYLTRANSFERASE SUBUNIT STT3B"/>
    <property type="match status" value="1"/>
</dbReference>
<comment type="cofactor">
    <cofactor evidence="1">
        <name>Mn(2+)</name>
        <dbReference type="ChEBI" id="CHEBI:29035"/>
    </cofactor>
</comment>
<evidence type="ECO:0000256" key="16">
    <source>
        <dbReference type="ARBA" id="ARBA00034066"/>
    </source>
</evidence>